<dbReference type="InterPro" id="IPR029039">
    <property type="entry name" value="Flavoprotein-like_sf"/>
</dbReference>
<dbReference type="InterPro" id="IPR005025">
    <property type="entry name" value="FMN_Rdtase-like_dom"/>
</dbReference>
<dbReference type="Proteomes" id="UP000501316">
    <property type="component" value="Chromosome"/>
</dbReference>
<keyword evidence="2" id="KW-0288">FMN</keyword>
<dbReference type="Pfam" id="PF03358">
    <property type="entry name" value="FMN_red"/>
    <property type="match status" value="1"/>
</dbReference>
<dbReference type="PANTHER" id="PTHR43278:SF2">
    <property type="entry name" value="IRON-SULFUR FLAVOPROTEIN"/>
    <property type="match status" value="1"/>
</dbReference>
<dbReference type="KEGG" id="clf:GJQ69_04805"/>
<sequence length="180" mass="19845">MKVVAVLGSANENGSSSSLAREVLRGAKAAGHETIVYQLDKMNVHGCQGCGFCRKNQKDCRIQDDLTAYWKDLHQCGALILSSPNYYSQVTGPMITFMNRHYCLTDEKGICRLHPGIKLVGVFAQGNTDEKAYLAQYNWFLGIFRSKGMVLTDTLICAGEQKLTVDSPLMKKAFATGRAL</sequence>
<dbReference type="InterPro" id="IPR051796">
    <property type="entry name" value="ISF_SsuE-like"/>
</dbReference>
<accession>A0A859DQX7</accession>
<protein>
    <recommendedName>
        <fullName evidence="3">NADPH-dependent FMN reductase-like domain-containing protein</fullName>
    </recommendedName>
</protein>
<gene>
    <name evidence="4" type="ORF">GJQ69_04805</name>
</gene>
<proteinExistence type="predicted"/>
<evidence type="ECO:0000313" key="4">
    <source>
        <dbReference type="EMBL" id="QKN23855.1"/>
    </source>
</evidence>
<feature type="domain" description="NADPH-dependent FMN reductase-like" evidence="3">
    <location>
        <begin position="1"/>
        <end position="103"/>
    </location>
</feature>
<evidence type="ECO:0000313" key="5">
    <source>
        <dbReference type="Proteomes" id="UP000501316"/>
    </source>
</evidence>
<keyword evidence="1" id="KW-0285">Flavoprotein</keyword>
<dbReference type="Gene3D" id="3.40.50.360">
    <property type="match status" value="1"/>
</dbReference>
<name>A0A859DQX7_9FIRM</name>
<reference evidence="4 5" key="1">
    <citation type="submission" date="2019-11" db="EMBL/GenBank/DDBJ databases">
        <authorList>
            <person name="Ren C."/>
            <person name="Wang H."/>
            <person name="Xu Y."/>
        </authorList>
    </citation>
    <scope>NUCLEOTIDE SEQUENCE [LARGE SCALE GENOMIC DNA]</scope>
    <source>
        <strain evidence="4 5">LBM 19010</strain>
    </source>
</reference>
<evidence type="ECO:0000256" key="2">
    <source>
        <dbReference type="ARBA" id="ARBA00022643"/>
    </source>
</evidence>
<evidence type="ECO:0000256" key="1">
    <source>
        <dbReference type="ARBA" id="ARBA00022630"/>
    </source>
</evidence>
<dbReference type="EMBL" id="CP046051">
    <property type="protein sequence ID" value="QKN23855.1"/>
    <property type="molecule type" value="Genomic_DNA"/>
</dbReference>
<dbReference type="AlphaFoldDB" id="A0A859DQX7"/>
<dbReference type="RefSeq" id="WP_174193112.1">
    <property type="nucleotide sequence ID" value="NZ_CP046051.1"/>
</dbReference>
<dbReference type="GO" id="GO:0016491">
    <property type="term" value="F:oxidoreductase activity"/>
    <property type="evidence" value="ECO:0007669"/>
    <property type="project" value="InterPro"/>
</dbReference>
<organism evidence="4 5">
    <name type="scientific">Caproicibacterium lactatifermentans</name>
    <dbReference type="NCBI Taxonomy" id="2666138"/>
    <lineage>
        <taxon>Bacteria</taxon>
        <taxon>Bacillati</taxon>
        <taxon>Bacillota</taxon>
        <taxon>Clostridia</taxon>
        <taxon>Eubacteriales</taxon>
        <taxon>Oscillospiraceae</taxon>
        <taxon>Caproicibacterium</taxon>
    </lineage>
</organism>
<dbReference type="PANTHER" id="PTHR43278">
    <property type="entry name" value="NAD(P)H-DEPENDENT FMN-CONTAINING OXIDOREDUCTASE YWQN-RELATED"/>
    <property type="match status" value="1"/>
</dbReference>
<dbReference type="SUPFAM" id="SSF52218">
    <property type="entry name" value="Flavoproteins"/>
    <property type="match status" value="1"/>
</dbReference>
<evidence type="ECO:0000259" key="3">
    <source>
        <dbReference type="Pfam" id="PF03358"/>
    </source>
</evidence>